<protein>
    <recommendedName>
        <fullName evidence="4">Cell division cycle protein 123</fullName>
    </recommendedName>
</protein>
<dbReference type="PANTHER" id="PTHR15323">
    <property type="entry name" value="D123 PROTEIN"/>
    <property type="match status" value="1"/>
</dbReference>
<reference evidence="2 3" key="1">
    <citation type="journal article" date="2024" name="Commun. Biol.">
        <title>Comparative genomic analysis of thermophilic fungi reveals convergent evolutionary adaptations and gene losses.</title>
        <authorList>
            <person name="Steindorff A.S."/>
            <person name="Aguilar-Pontes M.V."/>
            <person name="Robinson A.J."/>
            <person name="Andreopoulos B."/>
            <person name="LaButti K."/>
            <person name="Kuo A."/>
            <person name="Mondo S."/>
            <person name="Riley R."/>
            <person name="Otillar R."/>
            <person name="Haridas S."/>
            <person name="Lipzen A."/>
            <person name="Grimwood J."/>
            <person name="Schmutz J."/>
            <person name="Clum A."/>
            <person name="Reid I.D."/>
            <person name="Moisan M.C."/>
            <person name="Butler G."/>
            <person name="Nguyen T.T.M."/>
            <person name="Dewar K."/>
            <person name="Conant G."/>
            <person name="Drula E."/>
            <person name="Henrissat B."/>
            <person name="Hansel C."/>
            <person name="Singer S."/>
            <person name="Hutchinson M.I."/>
            <person name="de Vries R.P."/>
            <person name="Natvig D.O."/>
            <person name="Powell A.J."/>
            <person name="Tsang A."/>
            <person name="Grigoriev I.V."/>
        </authorList>
    </citation>
    <scope>NUCLEOTIDE SEQUENCE [LARGE SCALE GENOMIC DNA]</scope>
    <source>
        <strain evidence="2 3">CBS 494.80</strain>
    </source>
</reference>
<dbReference type="EMBL" id="JAZHXI010000006">
    <property type="protein sequence ID" value="KAL2070987.1"/>
    <property type="molecule type" value="Genomic_DNA"/>
</dbReference>
<evidence type="ECO:0000313" key="3">
    <source>
        <dbReference type="Proteomes" id="UP001595075"/>
    </source>
</evidence>
<keyword evidence="3" id="KW-1185">Reference proteome</keyword>
<gene>
    <name evidence="2" type="ORF">VTL71DRAFT_14013</name>
</gene>
<comment type="caution">
    <text evidence="2">The sequence shown here is derived from an EMBL/GenBank/DDBJ whole genome shotgun (WGS) entry which is preliminary data.</text>
</comment>
<comment type="similarity">
    <text evidence="1">Belongs to the CDC123 family.</text>
</comment>
<proteinExistence type="inferred from homology"/>
<evidence type="ECO:0000313" key="2">
    <source>
        <dbReference type="EMBL" id="KAL2070987.1"/>
    </source>
</evidence>
<dbReference type="InterPro" id="IPR009772">
    <property type="entry name" value="CDC123"/>
</dbReference>
<accession>A0ABR4CM00</accession>
<evidence type="ECO:0000256" key="1">
    <source>
        <dbReference type="ARBA" id="ARBA00011047"/>
    </source>
</evidence>
<dbReference type="Proteomes" id="UP001595075">
    <property type="component" value="Unassembled WGS sequence"/>
</dbReference>
<sequence>MTPENILIGRRPLRTSPQDRVNAYNHHALAPWLAETGILTPLYFHRRAQEIRPFNMARWITPPAVGKHMLRRPTVVLDFTPEQLQRLLRAAAVSKYGIAEKVHLVSTDLEKMANELGDLGKVSSEGFFVRVSNCSLKDADDGNQKPLYTIYSALLKIISSKRAVHSLLDLQSESDTVDHKIFFFPYFAGLDKLSEWRCFIFRGEIVAISQTRFYQNHHSGVKDESLRELVRQARRLWQEIAPAFDFKSTILDLYADVRDDGFEVKLIEMNPWGAHLGTGSLLFHWIDDKEILEPQVSTGRTVLRLVQAQSPGMATVKYLPKSQVNEVGHGSIIEDEMRVLRKRGLEWVLHPKETQRLMSLPVPGKARSEVTVTRAEALDRLRKNYGVDSETAFDGREVQISEAGMKLHARFKKMQRTYVEEEGLGVEVLKEYVELLP</sequence>
<dbReference type="Pfam" id="PF07065">
    <property type="entry name" value="D123"/>
    <property type="match status" value="1"/>
</dbReference>
<evidence type="ECO:0008006" key="4">
    <source>
        <dbReference type="Google" id="ProtNLM"/>
    </source>
</evidence>
<dbReference type="PANTHER" id="PTHR15323:SF6">
    <property type="entry name" value="CELL DIVISION CYCLE PROTEIN 123 HOMOLOG"/>
    <property type="match status" value="1"/>
</dbReference>
<name>A0ABR4CM00_9HELO</name>
<organism evidence="2 3">
    <name type="scientific">Oculimacula yallundae</name>
    <dbReference type="NCBI Taxonomy" id="86028"/>
    <lineage>
        <taxon>Eukaryota</taxon>
        <taxon>Fungi</taxon>
        <taxon>Dikarya</taxon>
        <taxon>Ascomycota</taxon>
        <taxon>Pezizomycotina</taxon>
        <taxon>Leotiomycetes</taxon>
        <taxon>Helotiales</taxon>
        <taxon>Ploettnerulaceae</taxon>
        <taxon>Oculimacula</taxon>
    </lineage>
</organism>